<keyword evidence="3" id="KW-1185">Reference proteome</keyword>
<feature type="signal peptide" evidence="1">
    <location>
        <begin position="1"/>
        <end position="31"/>
    </location>
</feature>
<organism evidence="2 3">
    <name type="scientific">Macrophomina phaseolina</name>
    <dbReference type="NCBI Taxonomy" id="35725"/>
    <lineage>
        <taxon>Eukaryota</taxon>
        <taxon>Fungi</taxon>
        <taxon>Dikarya</taxon>
        <taxon>Ascomycota</taxon>
        <taxon>Pezizomycotina</taxon>
        <taxon>Dothideomycetes</taxon>
        <taxon>Dothideomycetes incertae sedis</taxon>
        <taxon>Botryosphaeriales</taxon>
        <taxon>Botryosphaeriaceae</taxon>
        <taxon>Macrophomina</taxon>
    </lineage>
</organism>
<reference evidence="2 3" key="1">
    <citation type="journal article" date="2021" name="Nat. Commun.">
        <title>Genetic determinants of endophytism in the Arabidopsis root mycobiome.</title>
        <authorList>
            <person name="Mesny F."/>
            <person name="Miyauchi S."/>
            <person name="Thiergart T."/>
            <person name="Pickel B."/>
            <person name="Atanasova L."/>
            <person name="Karlsson M."/>
            <person name="Huettel B."/>
            <person name="Barry K.W."/>
            <person name="Haridas S."/>
            <person name="Chen C."/>
            <person name="Bauer D."/>
            <person name="Andreopoulos W."/>
            <person name="Pangilinan J."/>
            <person name="LaButti K."/>
            <person name="Riley R."/>
            <person name="Lipzen A."/>
            <person name="Clum A."/>
            <person name="Drula E."/>
            <person name="Henrissat B."/>
            <person name="Kohler A."/>
            <person name="Grigoriev I.V."/>
            <person name="Martin F.M."/>
            <person name="Hacquard S."/>
        </authorList>
    </citation>
    <scope>NUCLEOTIDE SEQUENCE [LARGE SCALE GENOMIC DNA]</scope>
    <source>
        <strain evidence="2 3">MPI-SDFR-AT-0080</strain>
    </source>
</reference>
<dbReference type="Proteomes" id="UP000774617">
    <property type="component" value="Unassembled WGS sequence"/>
</dbReference>
<sequence length="115" mass="12572">MSQAFRTCVGGCPLMILSAGLLLMSVCMTGGDVERNKEPMMQDGFGLDANAKYGGAIPKISYSVNGFVHEYYKIVLSWAPLNISTSLHIKQPQNCINRKLLLPQETTPGYSENIS</sequence>
<proteinExistence type="predicted"/>
<accession>A0ABQ8GUD3</accession>
<evidence type="ECO:0000313" key="3">
    <source>
        <dbReference type="Proteomes" id="UP000774617"/>
    </source>
</evidence>
<evidence type="ECO:0000256" key="1">
    <source>
        <dbReference type="SAM" id="SignalP"/>
    </source>
</evidence>
<feature type="chain" id="PRO_5047246953" evidence="1">
    <location>
        <begin position="32"/>
        <end position="115"/>
    </location>
</feature>
<comment type="caution">
    <text evidence="2">The sequence shown here is derived from an EMBL/GenBank/DDBJ whole genome shotgun (WGS) entry which is preliminary data.</text>
</comment>
<name>A0ABQ8GUD3_9PEZI</name>
<protein>
    <submittedName>
        <fullName evidence="2">Uncharacterized protein</fullName>
    </submittedName>
</protein>
<gene>
    <name evidence="2" type="ORF">B0J12DRAFT_722981</name>
</gene>
<keyword evidence="1" id="KW-0732">Signal</keyword>
<dbReference type="EMBL" id="JAGTJR010000001">
    <property type="protein sequence ID" value="KAH7064866.1"/>
    <property type="molecule type" value="Genomic_DNA"/>
</dbReference>
<evidence type="ECO:0000313" key="2">
    <source>
        <dbReference type="EMBL" id="KAH7064866.1"/>
    </source>
</evidence>